<dbReference type="EMBL" id="CP071090">
    <property type="protein sequence ID" value="QSQ22674.1"/>
    <property type="molecule type" value="Genomic_DNA"/>
</dbReference>
<feature type="domain" description="DUF4440" evidence="3">
    <location>
        <begin position="61"/>
        <end position="179"/>
    </location>
</feature>
<accession>A0ABX7NWD8</accession>
<keyword evidence="5" id="KW-1185">Reference proteome</keyword>
<dbReference type="InterPro" id="IPR032710">
    <property type="entry name" value="NTF2-like_dom_sf"/>
</dbReference>
<evidence type="ECO:0000313" key="4">
    <source>
        <dbReference type="EMBL" id="QSQ22674.1"/>
    </source>
</evidence>
<dbReference type="Gene3D" id="3.10.450.50">
    <property type="match status" value="1"/>
</dbReference>
<dbReference type="InterPro" id="IPR027843">
    <property type="entry name" value="DUF4440"/>
</dbReference>
<protein>
    <submittedName>
        <fullName evidence="4">SgcJ/EcaC family oxidoreductase</fullName>
    </submittedName>
</protein>
<feature type="signal peptide" evidence="2">
    <location>
        <begin position="1"/>
        <end position="48"/>
    </location>
</feature>
<feature type="region of interest" description="Disordered" evidence="1">
    <location>
        <begin position="188"/>
        <end position="221"/>
    </location>
</feature>
<dbReference type="NCBIfam" id="TIGR02246">
    <property type="entry name" value="SgcJ/EcaC family oxidoreductase"/>
    <property type="match status" value="1"/>
</dbReference>
<keyword evidence="2" id="KW-0732">Signal</keyword>
<gene>
    <name evidence="4" type="ORF">JY651_47515</name>
</gene>
<evidence type="ECO:0000259" key="3">
    <source>
        <dbReference type="Pfam" id="PF14534"/>
    </source>
</evidence>
<proteinExistence type="predicted"/>
<dbReference type="Proteomes" id="UP000662747">
    <property type="component" value="Chromosome"/>
</dbReference>
<feature type="compositionally biased region" description="Low complexity" evidence="1">
    <location>
        <begin position="193"/>
        <end position="209"/>
    </location>
</feature>
<evidence type="ECO:0000256" key="1">
    <source>
        <dbReference type="SAM" id="MobiDB-lite"/>
    </source>
</evidence>
<evidence type="ECO:0000256" key="2">
    <source>
        <dbReference type="SAM" id="SignalP"/>
    </source>
</evidence>
<name>A0ABX7NWD8_9BACT</name>
<dbReference type="Pfam" id="PF14534">
    <property type="entry name" value="DUF4440"/>
    <property type="match status" value="1"/>
</dbReference>
<reference evidence="4 5" key="1">
    <citation type="submission" date="2021-02" db="EMBL/GenBank/DDBJ databases">
        <title>De Novo genome assembly of isolated myxobacteria.</title>
        <authorList>
            <person name="Stevens D.C."/>
        </authorList>
    </citation>
    <scope>NUCLEOTIDE SEQUENCE [LARGE SCALE GENOMIC DNA]</scope>
    <source>
        <strain evidence="5">SCPEA02</strain>
    </source>
</reference>
<organism evidence="4 5">
    <name type="scientific">Pyxidicoccus parkwayensis</name>
    <dbReference type="NCBI Taxonomy" id="2813578"/>
    <lineage>
        <taxon>Bacteria</taxon>
        <taxon>Pseudomonadati</taxon>
        <taxon>Myxococcota</taxon>
        <taxon>Myxococcia</taxon>
        <taxon>Myxococcales</taxon>
        <taxon>Cystobacterineae</taxon>
        <taxon>Myxococcaceae</taxon>
        <taxon>Pyxidicoccus</taxon>
    </lineage>
</organism>
<feature type="chain" id="PRO_5046091335" evidence="2">
    <location>
        <begin position="49"/>
        <end position="221"/>
    </location>
</feature>
<evidence type="ECO:0000313" key="5">
    <source>
        <dbReference type="Proteomes" id="UP000662747"/>
    </source>
</evidence>
<dbReference type="InterPro" id="IPR011944">
    <property type="entry name" value="Steroid_delta5-4_isomerase"/>
</dbReference>
<sequence>MLPFEPRTRRGVRESPGTPGGCVIRARFSLATVAAVFLSLALSPLADAAPAGARTQDEAALRKLVSEQTEAWNRQDAAAWSKDFADDATFINIVGTLFNGRAEIEKRHAFVFDTLFKGSRSEVTVRKVLFLDGGVAMVDTEHQVTNYVGLPPGVQPTTPGVLRTQMRYVLKKTAGRWLIVAGQNTDVKPAPAPASAGTPPSPAPTRTSPTPAPTLPVIDKP</sequence>
<dbReference type="SUPFAM" id="SSF54427">
    <property type="entry name" value="NTF2-like"/>
    <property type="match status" value="1"/>
</dbReference>